<keyword evidence="2" id="KW-0645">Protease</keyword>
<gene>
    <name evidence="5" type="ORF">PGLA2088_LOCUS28984</name>
</gene>
<comment type="similarity">
    <text evidence="1">Belongs to the DeSI family.</text>
</comment>
<dbReference type="Gene3D" id="3.90.1720.30">
    <property type="entry name" value="PPPDE domains"/>
    <property type="match status" value="1"/>
</dbReference>
<dbReference type="InterPro" id="IPR042266">
    <property type="entry name" value="PPPDE_sf"/>
</dbReference>
<dbReference type="AlphaFoldDB" id="A0A813K5P9"/>
<evidence type="ECO:0000313" key="6">
    <source>
        <dbReference type="Proteomes" id="UP000626109"/>
    </source>
</evidence>
<dbReference type="GO" id="GO:0008233">
    <property type="term" value="F:peptidase activity"/>
    <property type="evidence" value="ECO:0007669"/>
    <property type="project" value="UniProtKB-KW"/>
</dbReference>
<dbReference type="PROSITE" id="PS51858">
    <property type="entry name" value="PPPDE"/>
    <property type="match status" value="1"/>
</dbReference>
<dbReference type="GO" id="GO:0006508">
    <property type="term" value="P:proteolysis"/>
    <property type="evidence" value="ECO:0007669"/>
    <property type="project" value="UniProtKB-KW"/>
</dbReference>
<dbReference type="GO" id="GO:0070646">
    <property type="term" value="P:protein modification by small protein removal"/>
    <property type="evidence" value="ECO:0007669"/>
    <property type="project" value="TreeGrafter"/>
</dbReference>
<dbReference type="Proteomes" id="UP000626109">
    <property type="component" value="Unassembled WGS sequence"/>
</dbReference>
<dbReference type="Pfam" id="PF05903">
    <property type="entry name" value="Peptidase_C97"/>
    <property type="match status" value="1"/>
</dbReference>
<evidence type="ECO:0000256" key="3">
    <source>
        <dbReference type="ARBA" id="ARBA00022801"/>
    </source>
</evidence>
<dbReference type="EMBL" id="CAJNNW010028113">
    <property type="protein sequence ID" value="CAE8694716.1"/>
    <property type="molecule type" value="Genomic_DNA"/>
</dbReference>
<proteinExistence type="inferred from homology"/>
<feature type="domain" description="PPPDE" evidence="4">
    <location>
        <begin position="33"/>
        <end position="165"/>
    </location>
</feature>
<evidence type="ECO:0000313" key="5">
    <source>
        <dbReference type="EMBL" id="CAE8694716.1"/>
    </source>
</evidence>
<dbReference type="PANTHER" id="PTHR12378">
    <property type="entry name" value="DESUMOYLATING ISOPEPTIDASE"/>
    <property type="match status" value="1"/>
</dbReference>
<evidence type="ECO:0000259" key="4">
    <source>
        <dbReference type="PROSITE" id="PS51858"/>
    </source>
</evidence>
<evidence type="ECO:0000256" key="1">
    <source>
        <dbReference type="ARBA" id="ARBA00008140"/>
    </source>
</evidence>
<evidence type="ECO:0000256" key="2">
    <source>
        <dbReference type="ARBA" id="ARBA00022670"/>
    </source>
</evidence>
<dbReference type="InterPro" id="IPR008580">
    <property type="entry name" value="PPPDE_dom"/>
</dbReference>
<organism evidence="5 6">
    <name type="scientific">Polarella glacialis</name>
    <name type="common">Dinoflagellate</name>
    <dbReference type="NCBI Taxonomy" id="89957"/>
    <lineage>
        <taxon>Eukaryota</taxon>
        <taxon>Sar</taxon>
        <taxon>Alveolata</taxon>
        <taxon>Dinophyceae</taxon>
        <taxon>Suessiales</taxon>
        <taxon>Suessiaceae</taxon>
        <taxon>Polarella</taxon>
    </lineage>
</organism>
<sequence>MGAMESSAVPAGASRVFSSRQFPSSALPSQLRYKVQLAVTALSPSTSILGLPVAYHSSIVINNEEYSFSRAGLVRCRHCLSHKHLHGPSLLLDMGESALSAGAMVKELRSHFRENTYDLLLKNCNHFSDCALFFLLGQRLPEQYKAAEQLGASVERSMGLVNMLSFGDYVSNPKASLFNVGAVLESIDKVGM</sequence>
<dbReference type="SMART" id="SM01179">
    <property type="entry name" value="DUF862"/>
    <property type="match status" value="1"/>
</dbReference>
<accession>A0A813K5P9</accession>
<protein>
    <recommendedName>
        <fullName evidence="4">PPPDE domain-containing protein</fullName>
    </recommendedName>
</protein>
<reference evidence="5" key="1">
    <citation type="submission" date="2021-02" db="EMBL/GenBank/DDBJ databases">
        <authorList>
            <person name="Dougan E. K."/>
            <person name="Rhodes N."/>
            <person name="Thang M."/>
            <person name="Chan C."/>
        </authorList>
    </citation>
    <scope>NUCLEOTIDE SEQUENCE</scope>
</reference>
<keyword evidence="3" id="KW-0378">Hydrolase</keyword>
<comment type="caution">
    <text evidence="5">The sequence shown here is derived from an EMBL/GenBank/DDBJ whole genome shotgun (WGS) entry which is preliminary data.</text>
</comment>
<name>A0A813K5P9_POLGL</name>
<feature type="non-terminal residue" evidence="5">
    <location>
        <position position="192"/>
    </location>
</feature>